<dbReference type="PANTHER" id="PTHR43245:SF58">
    <property type="entry name" value="BLL5923 PROTEIN"/>
    <property type="match status" value="1"/>
</dbReference>
<sequence length="294" mass="33359">MRVLVTGANGFIGRYLCPFLVKNDFEIDTVSFRNVEDVNHYDLADYDAIIHLAALAHQMQGAPDEAYMSSNYELTKALADKAKSSKVGRFIFISSVKVYGETSADQVLNEDSACLPQDAYGQSKLLAEQYLQSMADDQFKIAILRLPLVYGPEVKGNFLSLLNLHANKKLIPFKNIIAQRSMVFVGNVCALIMTLLSYQGNQQIFIAADDVEPIQINVLSELMLQGLGRQRQVLFCRFPALMQWLIKQFKPEIHRRLFEDFKFTAARTFNELAYQPAFTIKEGIEKTCNWYLGK</sequence>
<protein>
    <submittedName>
        <fullName evidence="2">dTDP-glucose 4,6-dehydratase</fullName>
        <ecNumber evidence="2">4.2.1.46</ecNumber>
    </submittedName>
</protein>
<reference evidence="2 3" key="1">
    <citation type="submission" date="2015-11" db="EMBL/GenBank/DDBJ databases">
        <title>Genomic analysis of 38 Legionella species identifies large and diverse effector repertoires.</title>
        <authorList>
            <person name="Burstein D."/>
            <person name="Amaro F."/>
            <person name="Zusman T."/>
            <person name="Lifshitz Z."/>
            <person name="Cohen O."/>
            <person name="Gilbert J.A."/>
            <person name="Pupko T."/>
            <person name="Shuman H.A."/>
            <person name="Segal G."/>
        </authorList>
    </citation>
    <scope>NUCLEOTIDE SEQUENCE [LARGE SCALE GENOMIC DNA]</scope>
    <source>
        <strain evidence="2 3">BL-540</strain>
    </source>
</reference>
<dbReference type="PATRIC" id="fig|456.5.peg.200"/>
<dbReference type="Gene3D" id="3.40.50.720">
    <property type="entry name" value="NAD(P)-binding Rossmann-like Domain"/>
    <property type="match status" value="1"/>
</dbReference>
<organism evidence="2 3">
    <name type="scientific">Legionella jordanis</name>
    <dbReference type="NCBI Taxonomy" id="456"/>
    <lineage>
        <taxon>Bacteria</taxon>
        <taxon>Pseudomonadati</taxon>
        <taxon>Pseudomonadota</taxon>
        <taxon>Gammaproteobacteria</taxon>
        <taxon>Legionellales</taxon>
        <taxon>Legionellaceae</taxon>
        <taxon>Legionella</taxon>
    </lineage>
</organism>
<comment type="caution">
    <text evidence="2">The sequence shown here is derived from an EMBL/GenBank/DDBJ whole genome shotgun (WGS) entry which is preliminary data.</text>
</comment>
<keyword evidence="3" id="KW-1185">Reference proteome</keyword>
<dbReference type="GO" id="GO:0008460">
    <property type="term" value="F:dTDP-glucose 4,6-dehydratase activity"/>
    <property type="evidence" value="ECO:0007669"/>
    <property type="project" value="UniProtKB-EC"/>
</dbReference>
<dbReference type="AlphaFoldDB" id="A0A0W0VFS5"/>
<dbReference type="EC" id="4.2.1.46" evidence="2"/>
<evidence type="ECO:0000313" key="3">
    <source>
        <dbReference type="Proteomes" id="UP000055035"/>
    </source>
</evidence>
<dbReference type="RefSeq" id="WP_058469769.1">
    <property type="nucleotide sequence ID" value="NZ_CAAAIC010000005.1"/>
</dbReference>
<dbReference type="Proteomes" id="UP000055035">
    <property type="component" value="Unassembled WGS sequence"/>
</dbReference>
<dbReference type="InterPro" id="IPR050177">
    <property type="entry name" value="Lipid_A_modif_metabolic_enz"/>
</dbReference>
<dbReference type="InterPro" id="IPR036291">
    <property type="entry name" value="NAD(P)-bd_dom_sf"/>
</dbReference>
<name>A0A0W0VFS5_9GAMM</name>
<dbReference type="EMBL" id="LNYJ01000003">
    <property type="protein sequence ID" value="KTD18960.1"/>
    <property type="molecule type" value="Genomic_DNA"/>
</dbReference>
<dbReference type="SUPFAM" id="SSF51735">
    <property type="entry name" value="NAD(P)-binding Rossmann-fold domains"/>
    <property type="match status" value="1"/>
</dbReference>
<accession>A0A0W0VFS5</accession>
<keyword evidence="2" id="KW-0456">Lyase</keyword>
<evidence type="ECO:0000313" key="2">
    <source>
        <dbReference type="EMBL" id="KTD18960.1"/>
    </source>
</evidence>
<dbReference type="Pfam" id="PF01370">
    <property type="entry name" value="Epimerase"/>
    <property type="match status" value="1"/>
</dbReference>
<evidence type="ECO:0000259" key="1">
    <source>
        <dbReference type="Pfam" id="PF01370"/>
    </source>
</evidence>
<proteinExistence type="predicted"/>
<dbReference type="PANTHER" id="PTHR43245">
    <property type="entry name" value="BIFUNCTIONAL POLYMYXIN RESISTANCE PROTEIN ARNA"/>
    <property type="match status" value="1"/>
</dbReference>
<feature type="domain" description="NAD-dependent epimerase/dehydratase" evidence="1">
    <location>
        <begin position="3"/>
        <end position="198"/>
    </location>
</feature>
<gene>
    <name evidence="2" type="ORF">Ljor_0183</name>
</gene>
<dbReference type="STRING" id="456.Ljor_0183"/>
<dbReference type="InterPro" id="IPR001509">
    <property type="entry name" value="Epimerase_deHydtase"/>
</dbReference>